<protein>
    <submittedName>
        <fullName evidence="1">Uncharacterized protein</fullName>
    </submittedName>
</protein>
<dbReference type="OrthoDB" id="5124141at2"/>
<sequence length="50" mass="5557">MRPLLFLDVDGPLIPFGAPGGYPEFPPETEDGLRERDFVVVGEWLASVVR</sequence>
<dbReference type="AlphaFoldDB" id="A0A7K0CQJ8"/>
<organism evidence="1 2">
    <name type="scientific">Streptomyces smaragdinus</name>
    <dbReference type="NCBI Taxonomy" id="2585196"/>
    <lineage>
        <taxon>Bacteria</taxon>
        <taxon>Bacillati</taxon>
        <taxon>Actinomycetota</taxon>
        <taxon>Actinomycetes</taxon>
        <taxon>Kitasatosporales</taxon>
        <taxon>Streptomycetaceae</taxon>
        <taxon>Streptomyces</taxon>
    </lineage>
</organism>
<dbReference type="EMBL" id="WEGJ01000038">
    <property type="protein sequence ID" value="MQY15755.1"/>
    <property type="molecule type" value="Genomic_DNA"/>
</dbReference>
<name>A0A7K0CQJ8_9ACTN</name>
<dbReference type="RefSeq" id="WP_153456557.1">
    <property type="nucleotide sequence ID" value="NZ_WEGJ01000038.1"/>
</dbReference>
<reference evidence="1 2" key="1">
    <citation type="submission" date="2019-10" db="EMBL/GenBank/DDBJ databases">
        <title>Streptomyces smaragdinus sp. nov. and Streptomyces fabii sp. nov., isolated from the gut of fungus growing-termite Macrotermes natalensis.</title>
        <authorList>
            <person name="Schwitalla J."/>
            <person name="Benndorf R."/>
            <person name="Martin K."/>
            <person name="De Beer W."/>
            <person name="Kaster A.-K."/>
            <person name="Vollmers J."/>
            <person name="Poulsen M."/>
            <person name="Beemelmanns C."/>
        </authorList>
    </citation>
    <scope>NUCLEOTIDE SEQUENCE [LARGE SCALE GENOMIC DNA]</scope>
    <source>
        <strain evidence="1 2">RB5</strain>
    </source>
</reference>
<gene>
    <name evidence="1" type="ORF">SRB5_59460</name>
</gene>
<evidence type="ECO:0000313" key="2">
    <source>
        <dbReference type="Proteomes" id="UP000466345"/>
    </source>
</evidence>
<keyword evidence="2" id="KW-1185">Reference proteome</keyword>
<evidence type="ECO:0000313" key="1">
    <source>
        <dbReference type="EMBL" id="MQY15755.1"/>
    </source>
</evidence>
<comment type="caution">
    <text evidence="1">The sequence shown here is derived from an EMBL/GenBank/DDBJ whole genome shotgun (WGS) entry which is preliminary data.</text>
</comment>
<accession>A0A7K0CQJ8</accession>
<proteinExistence type="predicted"/>
<dbReference type="Proteomes" id="UP000466345">
    <property type="component" value="Unassembled WGS sequence"/>
</dbReference>